<dbReference type="EMBL" id="MU155172">
    <property type="protein sequence ID" value="KAF9481950.1"/>
    <property type="molecule type" value="Genomic_DNA"/>
</dbReference>
<keyword evidence="2" id="KW-1185">Reference proteome</keyword>
<proteinExistence type="predicted"/>
<dbReference type="AlphaFoldDB" id="A0A9P5Z860"/>
<evidence type="ECO:0000313" key="2">
    <source>
        <dbReference type="Proteomes" id="UP000807469"/>
    </source>
</evidence>
<sequence length="117" mass="11866">MGESDIARLVGMGTAPGRGSGSSVMIDDGEWMALENSRTDAGSSFVVVQGGWIGRQRLVVVVVEVGIGCGGVCCGGVRCGMAGVMSNIQRCSRCGGIQRAGMGAGALGTGAKRYVYM</sequence>
<reference evidence="1" key="1">
    <citation type="submission" date="2020-11" db="EMBL/GenBank/DDBJ databases">
        <authorList>
            <consortium name="DOE Joint Genome Institute"/>
            <person name="Ahrendt S."/>
            <person name="Riley R."/>
            <person name="Andreopoulos W."/>
            <person name="Labutti K."/>
            <person name="Pangilinan J."/>
            <person name="Ruiz-Duenas F.J."/>
            <person name="Barrasa J.M."/>
            <person name="Sanchez-Garcia M."/>
            <person name="Camarero S."/>
            <person name="Miyauchi S."/>
            <person name="Serrano A."/>
            <person name="Linde D."/>
            <person name="Babiker R."/>
            <person name="Drula E."/>
            <person name="Ayuso-Fernandez I."/>
            <person name="Pacheco R."/>
            <person name="Padilla G."/>
            <person name="Ferreira P."/>
            <person name="Barriuso J."/>
            <person name="Kellner H."/>
            <person name="Castanera R."/>
            <person name="Alfaro M."/>
            <person name="Ramirez L."/>
            <person name="Pisabarro A.G."/>
            <person name="Kuo A."/>
            <person name="Tritt A."/>
            <person name="Lipzen A."/>
            <person name="He G."/>
            <person name="Yan M."/>
            <person name="Ng V."/>
            <person name="Cullen D."/>
            <person name="Martin F."/>
            <person name="Rosso M.-N."/>
            <person name="Henrissat B."/>
            <person name="Hibbett D."/>
            <person name="Martinez A.T."/>
            <person name="Grigoriev I.V."/>
        </authorList>
    </citation>
    <scope>NUCLEOTIDE SEQUENCE</scope>
    <source>
        <strain evidence="1">CIRM-BRFM 674</strain>
    </source>
</reference>
<name>A0A9P5Z860_9AGAR</name>
<protein>
    <submittedName>
        <fullName evidence="1">Uncharacterized protein</fullName>
    </submittedName>
</protein>
<comment type="caution">
    <text evidence="1">The sequence shown here is derived from an EMBL/GenBank/DDBJ whole genome shotgun (WGS) entry which is preliminary data.</text>
</comment>
<accession>A0A9P5Z860</accession>
<organism evidence="1 2">
    <name type="scientific">Pholiota conissans</name>
    <dbReference type="NCBI Taxonomy" id="109636"/>
    <lineage>
        <taxon>Eukaryota</taxon>
        <taxon>Fungi</taxon>
        <taxon>Dikarya</taxon>
        <taxon>Basidiomycota</taxon>
        <taxon>Agaricomycotina</taxon>
        <taxon>Agaricomycetes</taxon>
        <taxon>Agaricomycetidae</taxon>
        <taxon>Agaricales</taxon>
        <taxon>Agaricineae</taxon>
        <taxon>Strophariaceae</taxon>
        <taxon>Pholiota</taxon>
    </lineage>
</organism>
<evidence type="ECO:0000313" key="1">
    <source>
        <dbReference type="EMBL" id="KAF9481950.1"/>
    </source>
</evidence>
<dbReference type="Proteomes" id="UP000807469">
    <property type="component" value="Unassembled WGS sequence"/>
</dbReference>
<gene>
    <name evidence="1" type="ORF">BDN70DRAFT_492930</name>
</gene>